<evidence type="ECO:0000313" key="2">
    <source>
        <dbReference type="EMBL" id="MCI48925.1"/>
    </source>
</evidence>
<dbReference type="Proteomes" id="UP000265520">
    <property type="component" value="Unassembled WGS sequence"/>
</dbReference>
<protein>
    <submittedName>
        <fullName evidence="2">Uncharacterized protein</fullName>
    </submittedName>
</protein>
<feature type="region of interest" description="Disordered" evidence="1">
    <location>
        <begin position="37"/>
        <end position="90"/>
    </location>
</feature>
<comment type="caution">
    <text evidence="2">The sequence shown here is derived from an EMBL/GenBank/DDBJ whole genome shotgun (WGS) entry which is preliminary data.</text>
</comment>
<keyword evidence="3" id="KW-1185">Reference proteome</keyword>
<sequence length="90" mass="10150">MAGDSSRFDSKSTHELQKLALGYKVKGVVLSHLLSARQEKEASKASSRASRAEKDVKDIESRYTEEGRKFSKEIEGLERKKKESHEALVK</sequence>
<proteinExistence type="predicted"/>
<reference evidence="2 3" key="1">
    <citation type="journal article" date="2018" name="Front. Plant Sci.">
        <title>Red Clover (Trifolium pratense) and Zigzag Clover (T. medium) - A Picture of Genomic Similarities and Differences.</title>
        <authorList>
            <person name="Dluhosova J."/>
            <person name="Istvanek J."/>
            <person name="Nedelnik J."/>
            <person name="Repkova J."/>
        </authorList>
    </citation>
    <scope>NUCLEOTIDE SEQUENCE [LARGE SCALE GENOMIC DNA]</scope>
    <source>
        <strain evidence="3">cv. 10/8</strain>
        <tissue evidence="2">Leaf</tissue>
    </source>
</reference>
<evidence type="ECO:0000256" key="1">
    <source>
        <dbReference type="SAM" id="MobiDB-lite"/>
    </source>
</evidence>
<dbReference type="AlphaFoldDB" id="A0A392SLR8"/>
<evidence type="ECO:0000313" key="3">
    <source>
        <dbReference type="Proteomes" id="UP000265520"/>
    </source>
</evidence>
<feature type="non-terminal residue" evidence="2">
    <location>
        <position position="90"/>
    </location>
</feature>
<feature type="compositionally biased region" description="Basic and acidic residues" evidence="1">
    <location>
        <begin position="50"/>
        <end position="90"/>
    </location>
</feature>
<accession>A0A392SLR8</accession>
<organism evidence="2 3">
    <name type="scientific">Trifolium medium</name>
    <dbReference type="NCBI Taxonomy" id="97028"/>
    <lineage>
        <taxon>Eukaryota</taxon>
        <taxon>Viridiplantae</taxon>
        <taxon>Streptophyta</taxon>
        <taxon>Embryophyta</taxon>
        <taxon>Tracheophyta</taxon>
        <taxon>Spermatophyta</taxon>
        <taxon>Magnoliopsida</taxon>
        <taxon>eudicotyledons</taxon>
        <taxon>Gunneridae</taxon>
        <taxon>Pentapetalae</taxon>
        <taxon>rosids</taxon>
        <taxon>fabids</taxon>
        <taxon>Fabales</taxon>
        <taxon>Fabaceae</taxon>
        <taxon>Papilionoideae</taxon>
        <taxon>50 kb inversion clade</taxon>
        <taxon>NPAAA clade</taxon>
        <taxon>Hologalegina</taxon>
        <taxon>IRL clade</taxon>
        <taxon>Trifolieae</taxon>
        <taxon>Trifolium</taxon>
    </lineage>
</organism>
<name>A0A392SLR8_9FABA</name>
<dbReference type="EMBL" id="LXQA010393412">
    <property type="protein sequence ID" value="MCI48925.1"/>
    <property type="molecule type" value="Genomic_DNA"/>
</dbReference>